<protein>
    <submittedName>
        <fullName evidence="1 2">Phosphotyrosyl phosphate activator</fullName>
    </submittedName>
</protein>
<organism evidence="1">
    <name type="scientific">Anopheles sinensis</name>
    <name type="common">Mosquito</name>
    <dbReference type="NCBI Taxonomy" id="74873"/>
    <lineage>
        <taxon>Eukaryota</taxon>
        <taxon>Metazoa</taxon>
        <taxon>Ecdysozoa</taxon>
        <taxon>Arthropoda</taxon>
        <taxon>Hexapoda</taxon>
        <taxon>Insecta</taxon>
        <taxon>Pterygota</taxon>
        <taxon>Neoptera</taxon>
        <taxon>Endopterygota</taxon>
        <taxon>Diptera</taxon>
        <taxon>Nematocera</taxon>
        <taxon>Culicoidea</taxon>
        <taxon>Culicidae</taxon>
        <taxon>Anophelinae</taxon>
        <taxon>Anopheles</taxon>
    </lineage>
</organism>
<evidence type="ECO:0000313" key="3">
    <source>
        <dbReference type="Proteomes" id="UP000030765"/>
    </source>
</evidence>
<evidence type="ECO:0000313" key="2">
    <source>
        <dbReference type="EnsemblMetazoa" id="ASIC022026-PA"/>
    </source>
</evidence>
<accession>A0A084WTZ1</accession>
<dbReference type="AlphaFoldDB" id="A0A084WTZ1"/>
<reference evidence="1 3" key="1">
    <citation type="journal article" date="2014" name="BMC Genomics">
        <title>Genome sequence of Anopheles sinensis provides insight into genetics basis of mosquito competence for malaria parasites.</title>
        <authorList>
            <person name="Zhou D."/>
            <person name="Zhang D."/>
            <person name="Ding G."/>
            <person name="Shi L."/>
            <person name="Hou Q."/>
            <person name="Ye Y."/>
            <person name="Xu Y."/>
            <person name="Zhou H."/>
            <person name="Xiong C."/>
            <person name="Li S."/>
            <person name="Yu J."/>
            <person name="Hong S."/>
            <person name="Yu X."/>
            <person name="Zou P."/>
            <person name="Chen C."/>
            <person name="Chang X."/>
            <person name="Wang W."/>
            <person name="Lv Y."/>
            <person name="Sun Y."/>
            <person name="Ma L."/>
            <person name="Shen B."/>
            <person name="Zhu C."/>
        </authorList>
    </citation>
    <scope>NUCLEOTIDE SEQUENCE [LARGE SCALE GENOMIC DNA]</scope>
</reference>
<sequence length="92" mass="10746">MGVTRCVERYTSGFLAYQRARMLYGDGMHHVYDDDDEQFPAFRYGSDTLSAVSNCYTIIEPFELNLNRLKAPVAKWFPNSNLYDPRDHLDQM</sequence>
<dbReference type="EMBL" id="ATLV01026967">
    <property type="status" value="NOT_ANNOTATED_CDS"/>
    <property type="molecule type" value="Genomic_DNA"/>
</dbReference>
<evidence type="ECO:0000313" key="1">
    <source>
        <dbReference type="EMBL" id="KFB53685.1"/>
    </source>
</evidence>
<dbReference type="EMBL" id="KE525421">
    <property type="protein sequence ID" value="KFB53685.1"/>
    <property type="molecule type" value="Genomic_DNA"/>
</dbReference>
<keyword evidence="3" id="KW-1185">Reference proteome</keyword>
<dbReference type="VEuPathDB" id="VectorBase:ASIC022026"/>
<name>A0A084WTZ1_ANOSI</name>
<dbReference type="EnsemblMetazoa" id="ASIC022026-RA">
    <property type="protein sequence ID" value="ASIC022026-PA"/>
    <property type="gene ID" value="ASIC022026"/>
</dbReference>
<proteinExistence type="predicted"/>
<reference evidence="2" key="2">
    <citation type="submission" date="2020-05" db="UniProtKB">
        <authorList>
            <consortium name="EnsemblMetazoa"/>
        </authorList>
    </citation>
    <scope>IDENTIFICATION</scope>
</reference>
<dbReference type="Proteomes" id="UP000030765">
    <property type="component" value="Unassembled WGS sequence"/>
</dbReference>
<gene>
    <name evidence="1" type="ORF">ZHAS_00022026</name>
</gene>